<name>A0A067QWQ6_ZOONE</name>
<dbReference type="Proteomes" id="UP000027135">
    <property type="component" value="Unassembled WGS sequence"/>
</dbReference>
<evidence type="ECO:0000256" key="7">
    <source>
        <dbReference type="ARBA" id="ARBA00023136"/>
    </source>
</evidence>
<evidence type="ECO:0000313" key="14">
    <source>
        <dbReference type="Proteomes" id="UP000027135"/>
    </source>
</evidence>
<dbReference type="AlphaFoldDB" id="A0A067QWQ6"/>
<comment type="similarity">
    <text evidence="2 11">Belongs to the glypican family.</text>
</comment>
<sequence>MNLVHALDVKFRGRELGLSVEDGIELRLNLETVDSWGYLEQLNSCRLRRRSLGYTHTSHWQILKPEEIGEVQDESFGLPVRKSVSCFLNVVLCGLVSLGRLLMFAHVSHESRPFKPSRGSVVPLRHAFCRRGDCFKTPGEKPVIEENLRNKPHRPDHFEAHHVLKGLYILSPAVPPPGPLAFQTVLILVLGSPCPWVGLKALYCFIKAGYGLKPTAASCKAVETRCSPLLRMDRGPPPVLLGVVLGGIDAGIRDLTGPQLARTRDWIDVEARRMNRTSAGKLEVGWPSRFVVIKTFCPRRMSRIRTPVGNSNTLSFYFSRQMPEGMGLDFISFIDVTCKHDRKNIHQLRFKCFRLPDTNLNFATSVFLRVSEDLTLMDFFLRGCTKDEAHRTRVTCLQVLENRVVHSVEGTTPQTCDNAFWSFEYRMDIVRATERDDVPRVLTDVCIVYMFLVHLNRPPLGPRTASKNRRQALPLTPAAECQVHKFVGTRRTKECEFLFLRVDRRTDGRTSLLPERQKARPCELDSSTWPVGLPVCAEMDSFNVSDLYLEGAGFEPHPGETDHVAELARQSENKTMTLFSQVYQRMAILAREPIASLYSDLIGYLNADKESGHDREPDAEQPSAVATSSPSVTLVTADLNLEESVTSFFTSLFPLVYHHAVNPHLRDFSNDYKSCLRATMSEIQPFGDVPRQAAQGISKTMEATRVLLQALNLGAEVLNNTDTLLMTDSIDARGAQWSECHTALLRMSYCPMCQGLTRPGLKPCSGYCLNVLRGCLTQHASELDLPWNGFVEATERLVVAVRGHDPAPTVVLNVEEVIRSLDTRISEAIMYAMENGPSLERKITRTCKRKCPGRNWRDEGTQKWISERPQLIFSVDETRFPLKNILPKIRR</sequence>
<keyword evidence="5" id="KW-0732">Signal</keyword>
<proteinExistence type="inferred from homology"/>
<evidence type="ECO:0000256" key="8">
    <source>
        <dbReference type="ARBA" id="ARBA00023180"/>
    </source>
</evidence>
<evidence type="ECO:0000256" key="11">
    <source>
        <dbReference type="RuleBase" id="RU003518"/>
    </source>
</evidence>
<dbReference type="GO" id="GO:0005576">
    <property type="term" value="C:extracellular region"/>
    <property type="evidence" value="ECO:0007669"/>
    <property type="project" value="TreeGrafter"/>
</dbReference>
<comment type="subcellular location">
    <subcellularLocation>
        <location evidence="1 12">Cell membrane</location>
        <topology evidence="1 12">Lipid-anchor</topology>
        <topology evidence="1 12">GPI-anchor</topology>
    </subcellularLocation>
</comment>
<evidence type="ECO:0000256" key="9">
    <source>
        <dbReference type="ARBA" id="ARBA00023207"/>
    </source>
</evidence>
<dbReference type="GO" id="GO:0016477">
    <property type="term" value="P:cell migration"/>
    <property type="evidence" value="ECO:0007669"/>
    <property type="project" value="TreeGrafter"/>
</dbReference>
<dbReference type="GO" id="GO:0009986">
    <property type="term" value="C:cell surface"/>
    <property type="evidence" value="ECO:0007669"/>
    <property type="project" value="TreeGrafter"/>
</dbReference>
<keyword evidence="4 12" id="KW-0336">GPI-anchor</keyword>
<keyword evidence="14" id="KW-1185">Reference proteome</keyword>
<gene>
    <name evidence="13" type="ORF">L798_11519</name>
</gene>
<keyword evidence="10 12" id="KW-0449">Lipoprotein</keyword>
<dbReference type="GO" id="GO:0098552">
    <property type="term" value="C:side of membrane"/>
    <property type="evidence" value="ECO:0007669"/>
    <property type="project" value="UniProtKB-KW"/>
</dbReference>
<protein>
    <submittedName>
        <fullName evidence="13">Division abnormally delayed protein</fullName>
    </submittedName>
</protein>
<dbReference type="InterPro" id="IPR001863">
    <property type="entry name" value="Glypican"/>
</dbReference>
<evidence type="ECO:0000256" key="12">
    <source>
        <dbReference type="RuleBase" id="RU003519"/>
    </source>
</evidence>
<dbReference type="PANTHER" id="PTHR10822:SF29">
    <property type="entry name" value="DIVISION ABNORMALLY DELAYED PROTEIN"/>
    <property type="match status" value="1"/>
</dbReference>
<evidence type="ECO:0000256" key="1">
    <source>
        <dbReference type="ARBA" id="ARBA00004609"/>
    </source>
</evidence>
<evidence type="ECO:0000256" key="5">
    <source>
        <dbReference type="ARBA" id="ARBA00022729"/>
    </source>
</evidence>
<dbReference type="GO" id="GO:1905475">
    <property type="term" value="P:regulation of protein localization to membrane"/>
    <property type="evidence" value="ECO:0007669"/>
    <property type="project" value="TreeGrafter"/>
</dbReference>
<dbReference type="PANTHER" id="PTHR10822">
    <property type="entry name" value="GLYPICAN"/>
    <property type="match status" value="1"/>
</dbReference>
<dbReference type="InParanoid" id="A0A067QWQ6"/>
<accession>A0A067QWQ6</accession>
<evidence type="ECO:0000256" key="2">
    <source>
        <dbReference type="ARBA" id="ARBA00010260"/>
    </source>
</evidence>
<dbReference type="GO" id="GO:0090263">
    <property type="term" value="P:positive regulation of canonical Wnt signaling pathway"/>
    <property type="evidence" value="ECO:0007669"/>
    <property type="project" value="TreeGrafter"/>
</dbReference>
<organism evidence="13 14">
    <name type="scientific">Zootermopsis nevadensis</name>
    <name type="common">Dampwood termite</name>
    <dbReference type="NCBI Taxonomy" id="136037"/>
    <lineage>
        <taxon>Eukaryota</taxon>
        <taxon>Metazoa</taxon>
        <taxon>Ecdysozoa</taxon>
        <taxon>Arthropoda</taxon>
        <taxon>Hexapoda</taxon>
        <taxon>Insecta</taxon>
        <taxon>Pterygota</taxon>
        <taxon>Neoptera</taxon>
        <taxon>Polyneoptera</taxon>
        <taxon>Dictyoptera</taxon>
        <taxon>Blattodea</taxon>
        <taxon>Blattoidea</taxon>
        <taxon>Termitoidae</taxon>
        <taxon>Termopsidae</taxon>
        <taxon>Zootermopsis</taxon>
    </lineage>
</organism>
<reference evidence="13 14" key="1">
    <citation type="journal article" date="2014" name="Nat. Commun.">
        <title>Molecular traces of alternative social organization in a termite genome.</title>
        <authorList>
            <person name="Terrapon N."/>
            <person name="Li C."/>
            <person name="Robertson H.M."/>
            <person name="Ji L."/>
            <person name="Meng X."/>
            <person name="Booth W."/>
            <person name="Chen Z."/>
            <person name="Childers C.P."/>
            <person name="Glastad K.M."/>
            <person name="Gokhale K."/>
            <person name="Gowin J."/>
            <person name="Gronenberg W."/>
            <person name="Hermansen R.A."/>
            <person name="Hu H."/>
            <person name="Hunt B.G."/>
            <person name="Huylmans A.K."/>
            <person name="Khalil S.M."/>
            <person name="Mitchell R.D."/>
            <person name="Munoz-Torres M.C."/>
            <person name="Mustard J.A."/>
            <person name="Pan H."/>
            <person name="Reese J.T."/>
            <person name="Scharf M.E."/>
            <person name="Sun F."/>
            <person name="Vogel H."/>
            <person name="Xiao J."/>
            <person name="Yang W."/>
            <person name="Yang Z."/>
            <person name="Yang Z."/>
            <person name="Zhou J."/>
            <person name="Zhu J."/>
            <person name="Brent C.S."/>
            <person name="Elsik C.G."/>
            <person name="Goodisman M.A."/>
            <person name="Liberles D.A."/>
            <person name="Roe R.M."/>
            <person name="Vargo E.L."/>
            <person name="Vilcinskas A."/>
            <person name="Wang J."/>
            <person name="Bornberg-Bauer E."/>
            <person name="Korb J."/>
            <person name="Zhang G."/>
            <person name="Liebig J."/>
        </authorList>
    </citation>
    <scope>NUCLEOTIDE SEQUENCE [LARGE SCALE GENOMIC DNA]</scope>
    <source>
        <tissue evidence="13">Whole organism</tissue>
    </source>
</reference>
<dbReference type="GO" id="GO:0005886">
    <property type="term" value="C:plasma membrane"/>
    <property type="evidence" value="ECO:0007669"/>
    <property type="project" value="UniProtKB-SubCell"/>
</dbReference>
<keyword evidence="3" id="KW-1003">Cell membrane</keyword>
<keyword evidence="9 12" id="KW-0357">Heparan sulfate</keyword>
<keyword evidence="7 12" id="KW-0472">Membrane</keyword>
<evidence type="ECO:0000313" key="13">
    <source>
        <dbReference type="EMBL" id="KDR14764.1"/>
    </source>
</evidence>
<dbReference type="Pfam" id="PF01153">
    <property type="entry name" value="Glypican"/>
    <property type="match status" value="1"/>
</dbReference>
<evidence type="ECO:0000256" key="6">
    <source>
        <dbReference type="ARBA" id="ARBA00022974"/>
    </source>
</evidence>
<keyword evidence="8" id="KW-0325">Glycoprotein</keyword>
<evidence type="ECO:0000256" key="10">
    <source>
        <dbReference type="ARBA" id="ARBA00023288"/>
    </source>
</evidence>
<evidence type="ECO:0000256" key="3">
    <source>
        <dbReference type="ARBA" id="ARBA00022475"/>
    </source>
</evidence>
<dbReference type="STRING" id="136037.A0A067QWQ6"/>
<keyword evidence="6 12" id="KW-0654">Proteoglycan</keyword>
<evidence type="ECO:0000256" key="4">
    <source>
        <dbReference type="ARBA" id="ARBA00022622"/>
    </source>
</evidence>
<comment type="function">
    <text evidence="12">Cell surface proteoglycan.</text>
</comment>
<dbReference type="EMBL" id="KK852865">
    <property type="protein sequence ID" value="KDR14764.1"/>
    <property type="molecule type" value="Genomic_DNA"/>
</dbReference>
<dbReference type="eggNOG" id="KOG3821">
    <property type="taxonomic scope" value="Eukaryota"/>
</dbReference>